<proteinExistence type="predicted"/>
<accession>A0A8H4J5K8</accession>
<evidence type="ECO:0000256" key="4">
    <source>
        <dbReference type="ARBA" id="ARBA00023163"/>
    </source>
</evidence>
<organism evidence="7 8">
    <name type="scientific">Botryosphaeria dothidea</name>
    <dbReference type="NCBI Taxonomy" id="55169"/>
    <lineage>
        <taxon>Eukaryota</taxon>
        <taxon>Fungi</taxon>
        <taxon>Dikarya</taxon>
        <taxon>Ascomycota</taxon>
        <taxon>Pezizomycotina</taxon>
        <taxon>Dothideomycetes</taxon>
        <taxon>Dothideomycetes incertae sedis</taxon>
        <taxon>Botryosphaeriales</taxon>
        <taxon>Botryosphaeriaceae</taxon>
        <taxon>Botryosphaeria</taxon>
    </lineage>
</organism>
<gene>
    <name evidence="7" type="ORF">GTA08_BOTSDO01301</name>
</gene>
<evidence type="ECO:0000313" key="7">
    <source>
        <dbReference type="EMBL" id="KAF4313641.1"/>
    </source>
</evidence>
<keyword evidence="4" id="KW-0804">Transcription</keyword>
<keyword evidence="8" id="KW-1185">Reference proteome</keyword>
<keyword evidence="5" id="KW-0539">Nucleus</keyword>
<evidence type="ECO:0000313" key="8">
    <source>
        <dbReference type="Proteomes" id="UP000572817"/>
    </source>
</evidence>
<sequence length="620" mass="69228">MSQLHCVPSDSVSATDELPPYEPVDSVLSVWTSPFTSPSATTKNTQPNSRKWIWLSPSSPWSFTVRLTLMMTEKLHLEAPATPLSYSDGDTYPLQWKQCSDDAPPDISGLPSMDHALYLFNTVKFHLSYRFFDDGEFLRNVHEFYYGTAQEKATESRLWFVQFLIVLAFGNAFLSKSRNPREPPGAKYFVRAMSLMPDQASVWKGSLLAIEVLILAALYLYAIDQRESARVYLGQATHIAQFEGLHTRLPEEELGSEMVIRCRRLFWTLYVMDRQFSTSLGVPMLTADSDITTLASPTSTDSQEDTAIGLQVKLSQLSSVILTTIYKTEKTQLSVFLERTRSILHVMAGHAQEIENVFHERFRNSVEAMPLAMRHVTLLYHQCVIVATRPLLLSVLKERLERLGRAREDWQSFLAHTTSLISTGIKSAVKTVQILSNEDTVLGIFLPFDLEFCFGAALHLIMANALFPGDAEDQSYQAAREILDEMIREGNRVAHVRKAELVHLEDLFRELAMQSERRGLQTLTLAAPEAPAVGASNSTTTTGGPEPAISAPDIGAIPVSVPEDSQSSPPIMDPHAGGNFDFLDNIGISSSEFLSIVDQMGSHDILPYGIMDVRPNYRDL</sequence>
<comment type="subcellular location">
    <subcellularLocation>
        <location evidence="1">Nucleus</location>
    </subcellularLocation>
</comment>
<keyword evidence="3" id="KW-0238">DNA-binding</keyword>
<dbReference type="PANTHER" id="PTHR47540">
    <property type="entry name" value="THIAMINE REPRESSIBLE GENES REGULATORY PROTEIN THI5"/>
    <property type="match status" value="1"/>
</dbReference>
<dbReference type="Proteomes" id="UP000572817">
    <property type="component" value="Unassembled WGS sequence"/>
</dbReference>
<dbReference type="CDD" id="cd12148">
    <property type="entry name" value="fungal_TF_MHR"/>
    <property type="match status" value="1"/>
</dbReference>
<reference evidence="7" key="1">
    <citation type="submission" date="2020-04" db="EMBL/GenBank/DDBJ databases">
        <title>Genome Assembly and Annotation of Botryosphaeria dothidea sdau 11-99, a Latent Pathogen of Apple Fruit Ring Rot in China.</title>
        <authorList>
            <person name="Yu C."/>
            <person name="Diao Y."/>
            <person name="Lu Q."/>
            <person name="Zhao J."/>
            <person name="Cui S."/>
            <person name="Peng C."/>
            <person name="He B."/>
            <person name="Liu H."/>
        </authorList>
    </citation>
    <scope>NUCLEOTIDE SEQUENCE [LARGE SCALE GENOMIC DNA]</scope>
    <source>
        <strain evidence="7">Sdau11-99</strain>
    </source>
</reference>
<evidence type="ECO:0000256" key="5">
    <source>
        <dbReference type="ARBA" id="ARBA00023242"/>
    </source>
</evidence>
<evidence type="ECO:0000256" key="2">
    <source>
        <dbReference type="ARBA" id="ARBA00023015"/>
    </source>
</evidence>
<evidence type="ECO:0000256" key="3">
    <source>
        <dbReference type="ARBA" id="ARBA00023125"/>
    </source>
</evidence>
<dbReference type="GO" id="GO:0043565">
    <property type="term" value="F:sequence-specific DNA binding"/>
    <property type="evidence" value="ECO:0007669"/>
    <property type="project" value="TreeGrafter"/>
</dbReference>
<dbReference type="Pfam" id="PF04082">
    <property type="entry name" value="Fungal_trans"/>
    <property type="match status" value="1"/>
</dbReference>
<dbReference type="PANTHER" id="PTHR47540:SF6">
    <property type="entry name" value="ZN(II)2CYS6 TRANSCRIPTION FACTOR (EUROFUNG)"/>
    <property type="match status" value="1"/>
</dbReference>
<name>A0A8H4J5K8_9PEZI</name>
<dbReference type="OrthoDB" id="5464at2759"/>
<dbReference type="GO" id="GO:0045944">
    <property type="term" value="P:positive regulation of transcription by RNA polymerase II"/>
    <property type="evidence" value="ECO:0007669"/>
    <property type="project" value="TreeGrafter"/>
</dbReference>
<evidence type="ECO:0000259" key="6">
    <source>
        <dbReference type="SMART" id="SM00906"/>
    </source>
</evidence>
<dbReference type="InterPro" id="IPR007219">
    <property type="entry name" value="XnlR_reg_dom"/>
</dbReference>
<evidence type="ECO:0000256" key="1">
    <source>
        <dbReference type="ARBA" id="ARBA00004123"/>
    </source>
</evidence>
<dbReference type="GO" id="GO:0008270">
    <property type="term" value="F:zinc ion binding"/>
    <property type="evidence" value="ECO:0007669"/>
    <property type="project" value="InterPro"/>
</dbReference>
<dbReference type="GO" id="GO:0006351">
    <property type="term" value="P:DNA-templated transcription"/>
    <property type="evidence" value="ECO:0007669"/>
    <property type="project" value="InterPro"/>
</dbReference>
<keyword evidence="2" id="KW-0805">Transcription regulation</keyword>
<comment type="caution">
    <text evidence="7">The sequence shown here is derived from an EMBL/GenBank/DDBJ whole genome shotgun (WGS) entry which is preliminary data.</text>
</comment>
<dbReference type="AlphaFoldDB" id="A0A8H4J5K8"/>
<feature type="domain" description="Xylanolytic transcriptional activator regulatory" evidence="6">
    <location>
        <begin position="229"/>
        <end position="301"/>
    </location>
</feature>
<dbReference type="GO" id="GO:0005634">
    <property type="term" value="C:nucleus"/>
    <property type="evidence" value="ECO:0007669"/>
    <property type="project" value="UniProtKB-SubCell"/>
</dbReference>
<dbReference type="EMBL" id="WWBZ02000001">
    <property type="protein sequence ID" value="KAF4313641.1"/>
    <property type="molecule type" value="Genomic_DNA"/>
</dbReference>
<dbReference type="SMART" id="SM00906">
    <property type="entry name" value="Fungal_trans"/>
    <property type="match status" value="1"/>
</dbReference>
<protein>
    <submittedName>
        <fullName evidence="7">Transcription factor</fullName>
    </submittedName>
</protein>
<dbReference type="InterPro" id="IPR051711">
    <property type="entry name" value="Stress_Response_Reg"/>
</dbReference>